<comment type="similarity">
    <text evidence="1">Belongs to the cyclin family. Cyclin AB subfamily.</text>
</comment>
<dbReference type="GO" id="GO:0051301">
    <property type="term" value="P:cell division"/>
    <property type="evidence" value="ECO:0007669"/>
    <property type="project" value="UniProtKB-KW"/>
</dbReference>
<organism evidence="9 10">
    <name type="scientific">Musa troglodytarum</name>
    <name type="common">fe'i banana</name>
    <dbReference type="NCBI Taxonomy" id="320322"/>
    <lineage>
        <taxon>Eukaryota</taxon>
        <taxon>Viridiplantae</taxon>
        <taxon>Streptophyta</taxon>
        <taxon>Embryophyta</taxon>
        <taxon>Tracheophyta</taxon>
        <taxon>Spermatophyta</taxon>
        <taxon>Magnoliopsida</taxon>
        <taxon>Liliopsida</taxon>
        <taxon>Zingiberales</taxon>
        <taxon>Musaceae</taxon>
        <taxon>Musa</taxon>
    </lineage>
</organism>
<keyword evidence="3" id="KW-0132">Cell division</keyword>
<evidence type="ECO:0000313" key="9">
    <source>
        <dbReference type="EMBL" id="URE10756.1"/>
    </source>
</evidence>
<dbReference type="CDD" id="cd20543">
    <property type="entry name" value="CYCLIN_AtCycD-like_rpt1"/>
    <property type="match status" value="1"/>
</dbReference>
<feature type="domain" description="Cyclin C-terminal" evidence="8">
    <location>
        <begin position="182"/>
        <end position="289"/>
    </location>
</feature>
<dbReference type="FunFam" id="1.10.472.10:FF:000069">
    <property type="entry name" value="Cyclin-D5-1"/>
    <property type="match status" value="1"/>
</dbReference>
<dbReference type="InterPro" id="IPR006671">
    <property type="entry name" value="Cyclin_N"/>
</dbReference>
<dbReference type="OrthoDB" id="306099at2759"/>
<keyword evidence="4 6" id="KW-0195">Cyclin</keyword>
<dbReference type="GO" id="GO:0016538">
    <property type="term" value="F:cyclin-dependent protein serine/threonine kinase regulator activity"/>
    <property type="evidence" value="ECO:0007669"/>
    <property type="project" value="InterPro"/>
</dbReference>
<feature type="domain" description="Cyclin-like" evidence="7">
    <location>
        <begin position="85"/>
        <end position="173"/>
    </location>
</feature>
<evidence type="ECO:0000256" key="3">
    <source>
        <dbReference type="ARBA" id="ARBA00022618"/>
    </source>
</evidence>
<evidence type="ECO:0000259" key="7">
    <source>
        <dbReference type="SMART" id="SM00385"/>
    </source>
</evidence>
<dbReference type="PANTHER" id="PTHR10177">
    <property type="entry name" value="CYCLINS"/>
    <property type="match status" value="1"/>
</dbReference>
<evidence type="ECO:0000256" key="1">
    <source>
        <dbReference type="ARBA" id="ARBA00006955"/>
    </source>
</evidence>
<dbReference type="InterPro" id="IPR039361">
    <property type="entry name" value="Cyclin"/>
</dbReference>
<dbReference type="SMART" id="SM01332">
    <property type="entry name" value="Cyclin_C"/>
    <property type="match status" value="1"/>
</dbReference>
<dbReference type="InterPro" id="IPR013763">
    <property type="entry name" value="Cyclin-like_dom"/>
</dbReference>
<dbReference type="Pfam" id="PF02984">
    <property type="entry name" value="Cyclin_C"/>
    <property type="match status" value="1"/>
</dbReference>
<gene>
    <name evidence="9" type="ORF">MUK42_23049</name>
</gene>
<dbReference type="Pfam" id="PF00134">
    <property type="entry name" value="Cyclin_N"/>
    <property type="match status" value="1"/>
</dbReference>
<dbReference type="Gene3D" id="1.10.472.10">
    <property type="entry name" value="Cyclin-like"/>
    <property type="match status" value="2"/>
</dbReference>
<proteinExistence type="inferred from homology"/>
<dbReference type="InterPro" id="IPR036915">
    <property type="entry name" value="Cyclin-like_sf"/>
</dbReference>
<reference evidence="9" key="1">
    <citation type="submission" date="2022-05" db="EMBL/GenBank/DDBJ databases">
        <title>The Musa troglodytarum L. genome provides insights into the mechanism of non-climacteric behaviour and enrichment of carotenoids.</title>
        <authorList>
            <person name="Wang J."/>
        </authorList>
    </citation>
    <scope>NUCLEOTIDE SEQUENCE</scope>
    <source>
        <tissue evidence="9">Leaf</tissue>
    </source>
</reference>
<evidence type="ECO:0000256" key="5">
    <source>
        <dbReference type="ARBA" id="ARBA00023306"/>
    </source>
</evidence>
<dbReference type="InterPro" id="IPR004367">
    <property type="entry name" value="Cyclin_C-dom"/>
</dbReference>
<evidence type="ECO:0000256" key="2">
    <source>
        <dbReference type="ARBA" id="ARBA00009065"/>
    </source>
</evidence>
<protein>
    <submittedName>
        <fullName evidence="9">Cyclin, N-terminal domain</fullName>
    </submittedName>
</protein>
<evidence type="ECO:0000256" key="4">
    <source>
        <dbReference type="ARBA" id="ARBA00023127"/>
    </source>
</evidence>
<evidence type="ECO:0000256" key="6">
    <source>
        <dbReference type="RuleBase" id="RU000383"/>
    </source>
</evidence>
<evidence type="ECO:0000259" key="8">
    <source>
        <dbReference type="SMART" id="SM01332"/>
    </source>
</evidence>
<evidence type="ECO:0000313" key="10">
    <source>
        <dbReference type="Proteomes" id="UP001055439"/>
    </source>
</evidence>
<dbReference type="SUPFAM" id="SSF47954">
    <property type="entry name" value="Cyclin-like"/>
    <property type="match status" value="2"/>
</dbReference>
<dbReference type="PIRSF" id="PIRSF001771">
    <property type="entry name" value="Cyclin_A_B_D_E"/>
    <property type="match status" value="1"/>
</dbReference>
<keyword evidence="5" id="KW-0131">Cell cycle</keyword>
<dbReference type="SMART" id="SM00385">
    <property type="entry name" value="CYCLIN"/>
    <property type="match status" value="1"/>
</dbReference>
<name>A0A9E7G888_9LILI</name>
<keyword evidence="10" id="KW-1185">Reference proteome</keyword>
<dbReference type="Proteomes" id="UP001055439">
    <property type="component" value="Chromosome 6"/>
</dbReference>
<dbReference type="AlphaFoldDB" id="A0A9E7G888"/>
<sequence>MADSGYMVSLSTLICKEDETCFDVQEADEEEGEEEEEENAKVVLCEEDSDEYIEMLLNRESCFRSATPDAASGNSVNSARSDAVRWILRTKAFFGFSMKTAYVAVIYLDQFFMHRTTDSIKDKSWAIRLLSVACLSLAVKMEERKVPALSEFQTEDYRFDTEAIQRMELLVLGTLEWRMSMVTPFSYLGHFASKLQRHASEGVMWKAIKLVFASIEVMNLVDYRASVIAAAAVLAASDEGLTQKSVKSKMSTVSSCRSLDTDHVFSCYSLLIQEAQKEKLKTSKGLAPPDHSVADGLSVNSSVDTDGTISFVVASSKRRRLQ</sequence>
<dbReference type="InterPro" id="IPR046965">
    <property type="entry name" value="Cyclin_A/B-like"/>
</dbReference>
<accession>A0A9E7G888</accession>
<dbReference type="GO" id="GO:0044772">
    <property type="term" value="P:mitotic cell cycle phase transition"/>
    <property type="evidence" value="ECO:0007669"/>
    <property type="project" value="InterPro"/>
</dbReference>
<comment type="similarity">
    <text evidence="2">Belongs to the cyclin family. Cyclin D subfamily.</text>
</comment>
<dbReference type="EMBL" id="CP097508">
    <property type="protein sequence ID" value="URE10756.1"/>
    <property type="molecule type" value="Genomic_DNA"/>
</dbReference>